<feature type="transmembrane region" description="Helical" evidence="5">
    <location>
        <begin position="39"/>
        <end position="56"/>
    </location>
</feature>
<reference evidence="7 8" key="1">
    <citation type="journal article" date="2020" name="Arch. Microbiol.">
        <title>The genome sequence of the giant phototrophic gammaproteobacterium Thiospirillum jenense gives insight into its physiological properties and phylogenetic relationships.</title>
        <authorList>
            <person name="Imhoff J.F."/>
            <person name="Meyer T.E."/>
            <person name="Kyndt J.A."/>
        </authorList>
    </citation>
    <scope>NUCLEOTIDE SEQUENCE [LARGE SCALE GENOMIC DNA]</scope>
    <source>
        <strain evidence="7 8">DSM 216</strain>
    </source>
</reference>
<evidence type="ECO:0000256" key="2">
    <source>
        <dbReference type="ARBA" id="ARBA00022692"/>
    </source>
</evidence>
<dbReference type="InterPro" id="IPR037185">
    <property type="entry name" value="EmrE-like"/>
</dbReference>
<evidence type="ECO:0000256" key="3">
    <source>
        <dbReference type="ARBA" id="ARBA00022989"/>
    </source>
</evidence>
<dbReference type="PANTHER" id="PTHR22911:SF6">
    <property type="entry name" value="SOLUTE CARRIER FAMILY 35 MEMBER G1"/>
    <property type="match status" value="1"/>
</dbReference>
<feature type="transmembrane region" description="Helical" evidence="5">
    <location>
        <begin position="204"/>
        <end position="224"/>
    </location>
</feature>
<evidence type="ECO:0000259" key="6">
    <source>
        <dbReference type="Pfam" id="PF00892"/>
    </source>
</evidence>
<feature type="transmembrane region" description="Helical" evidence="5">
    <location>
        <begin position="146"/>
        <end position="167"/>
    </location>
</feature>
<evidence type="ECO:0000313" key="8">
    <source>
        <dbReference type="Proteomes" id="UP000548632"/>
    </source>
</evidence>
<feature type="domain" description="EamA" evidence="6">
    <location>
        <begin position="9"/>
        <end position="139"/>
    </location>
</feature>
<dbReference type="PANTHER" id="PTHR22911">
    <property type="entry name" value="ACYL-MALONYL CONDENSING ENZYME-RELATED"/>
    <property type="match status" value="1"/>
</dbReference>
<evidence type="ECO:0000256" key="4">
    <source>
        <dbReference type="ARBA" id="ARBA00023136"/>
    </source>
</evidence>
<feature type="domain" description="EamA" evidence="6">
    <location>
        <begin position="150"/>
        <end position="277"/>
    </location>
</feature>
<proteinExistence type="predicted"/>
<dbReference type="RefSeq" id="WP_182583136.1">
    <property type="nucleotide sequence ID" value="NZ_JABVCQ010000008.1"/>
</dbReference>
<comment type="subcellular location">
    <subcellularLocation>
        <location evidence="1">Membrane</location>
        <topology evidence="1">Multi-pass membrane protein</topology>
    </subcellularLocation>
</comment>
<feature type="transmembrane region" description="Helical" evidence="5">
    <location>
        <begin position="236"/>
        <end position="253"/>
    </location>
</feature>
<protein>
    <submittedName>
        <fullName evidence="7">DMT family transporter</fullName>
    </submittedName>
</protein>
<evidence type="ECO:0000313" key="7">
    <source>
        <dbReference type="EMBL" id="MBB1125613.1"/>
    </source>
</evidence>
<feature type="transmembrane region" description="Helical" evidence="5">
    <location>
        <begin position="12"/>
        <end position="33"/>
    </location>
</feature>
<keyword evidence="3 5" id="KW-1133">Transmembrane helix</keyword>
<keyword evidence="4 5" id="KW-0472">Membrane</keyword>
<gene>
    <name evidence="7" type="ORF">HUK38_05115</name>
</gene>
<organism evidence="7 8">
    <name type="scientific">Thiospirillum jenense</name>
    <dbReference type="NCBI Taxonomy" id="1653858"/>
    <lineage>
        <taxon>Bacteria</taxon>
        <taxon>Pseudomonadati</taxon>
        <taxon>Pseudomonadota</taxon>
        <taxon>Gammaproteobacteria</taxon>
        <taxon>Chromatiales</taxon>
        <taxon>Chromatiaceae</taxon>
        <taxon>Thiospirillum</taxon>
    </lineage>
</organism>
<dbReference type="AlphaFoldDB" id="A0A839H7W8"/>
<feature type="transmembrane region" description="Helical" evidence="5">
    <location>
        <begin position="98"/>
        <end position="115"/>
    </location>
</feature>
<accession>A0A839H7W8</accession>
<keyword evidence="8" id="KW-1185">Reference proteome</keyword>
<feature type="transmembrane region" description="Helical" evidence="5">
    <location>
        <begin position="68"/>
        <end position="92"/>
    </location>
</feature>
<dbReference type="InterPro" id="IPR000620">
    <property type="entry name" value="EamA_dom"/>
</dbReference>
<dbReference type="SUPFAM" id="SSF103481">
    <property type="entry name" value="Multidrug resistance efflux transporter EmrE"/>
    <property type="match status" value="2"/>
</dbReference>
<feature type="transmembrane region" description="Helical" evidence="5">
    <location>
        <begin position="259"/>
        <end position="277"/>
    </location>
</feature>
<evidence type="ECO:0000256" key="5">
    <source>
        <dbReference type="SAM" id="Phobius"/>
    </source>
</evidence>
<comment type="caution">
    <text evidence="7">The sequence shown here is derived from an EMBL/GenBank/DDBJ whole genome shotgun (WGS) entry which is preliminary data.</text>
</comment>
<dbReference type="GO" id="GO:0016020">
    <property type="term" value="C:membrane"/>
    <property type="evidence" value="ECO:0007669"/>
    <property type="project" value="UniProtKB-SubCell"/>
</dbReference>
<sequence>MHSTTALLRAALWIIIGEWLFASMGVGVRIVAAELSNEMIVFIRNLFAFCLVLPWLMRDNNVIQTTVFRLHVIRAATGVAAMYCFFYALAHINLAEAMLLKLTAPLFIPVIAIFWMNERVSLSVWLAVALGFIGVMMIIQPQGLDISPVIWIGLLGGVFTAVAMVTIRRLSRTEPTGRILFYFTLLSTIVSILPMLWSWQTPSFIAWLWLLMIAIFATLGQWALTTGLTLAPASQIGVFNYFSIIFAGGYGWLLWQEPLTWHLLTGAALISIAGVLTSRRDKRDTLTANPVVD</sequence>
<dbReference type="Pfam" id="PF00892">
    <property type="entry name" value="EamA"/>
    <property type="match status" value="2"/>
</dbReference>
<dbReference type="Proteomes" id="UP000548632">
    <property type="component" value="Unassembled WGS sequence"/>
</dbReference>
<evidence type="ECO:0000256" key="1">
    <source>
        <dbReference type="ARBA" id="ARBA00004141"/>
    </source>
</evidence>
<dbReference type="EMBL" id="JABVCQ010000008">
    <property type="protein sequence ID" value="MBB1125613.1"/>
    <property type="molecule type" value="Genomic_DNA"/>
</dbReference>
<name>A0A839H7W8_9GAMM</name>
<feature type="transmembrane region" description="Helical" evidence="5">
    <location>
        <begin position="179"/>
        <end position="198"/>
    </location>
</feature>
<keyword evidence="2 5" id="KW-0812">Transmembrane</keyword>
<feature type="transmembrane region" description="Helical" evidence="5">
    <location>
        <begin position="122"/>
        <end position="140"/>
    </location>
</feature>